<dbReference type="Proteomes" id="UP000296862">
    <property type="component" value="Chromosome"/>
</dbReference>
<sequence>MKTTLFTLSVLFFVNSVVAQLYVKNGSYIFDKGAVVYAKGNLELDTNSNFYLRNEGQFIQGTTSTSTNTGAGKLSVFQEGTSNNYAYNYWCAPVGNASAGVGNEDFGITMLHVPTTNSSSNAATITTGYNGSSSAGALTVSNYWIFRFLAMPDYAGWSHSYSSSNIAAGQGFTMKGTSGSDATDVGETAVNNAGSKQRYDFRGKPNDGDITITVANNNLTLTGNPYPSAIDLSAFLTDATNCTGIAYFWEHDKTVASHALLAYRGGYGTFSPVSRGGTGIYVPAKFYSYDISGNLLPLTESSPNNSYARMFCPVGQGFMIMGNASGTTVTMKNSYRAFHKENVSTSVFERNVPVSRTDNADFLPPIMSVSGFDYTTVSTAEVPQIRFNTLLNNQAIKQVVLAFDSEATDGVDHAKDAQNPDETTLDMNFFLNDKDYVISVIQFDENKRLPVTFKSTTNASFKITVAEIINFDQAENIYLYDKVTDLYHDIKNAEYEFVLPEGTYSDRFEITFRNDALSASNPTRENVIVFQNNTSQLMTVSNPNLLDIKSVTLFDITGKLLFNKVKLGSASSYEFSTASLSTGVYLVKIQSDDGKSIGQKIIVSSN</sequence>
<evidence type="ECO:0000313" key="4">
    <source>
        <dbReference type="EMBL" id="QBZ96627.1"/>
    </source>
</evidence>
<accession>A0A4P7PPQ5</accession>
<dbReference type="AlphaFoldDB" id="A0A4P7PPQ5"/>
<organism evidence="4 5">
    <name type="scientific">Flavobacterium sangjuense</name>
    <dbReference type="NCBI Taxonomy" id="2518177"/>
    <lineage>
        <taxon>Bacteria</taxon>
        <taxon>Pseudomonadati</taxon>
        <taxon>Bacteroidota</taxon>
        <taxon>Flavobacteriia</taxon>
        <taxon>Flavobacteriales</taxon>
        <taxon>Flavobacteriaceae</taxon>
        <taxon>Flavobacterium</taxon>
    </lineage>
</organism>
<protein>
    <recommendedName>
        <fullName evidence="3">Secretion system C-terminal sorting domain-containing protein</fullName>
    </recommendedName>
</protein>
<dbReference type="NCBIfam" id="TIGR04183">
    <property type="entry name" value="Por_Secre_tail"/>
    <property type="match status" value="1"/>
</dbReference>
<dbReference type="EMBL" id="CP038810">
    <property type="protein sequence ID" value="QBZ96627.1"/>
    <property type="molecule type" value="Genomic_DNA"/>
</dbReference>
<evidence type="ECO:0000256" key="2">
    <source>
        <dbReference type="SAM" id="SignalP"/>
    </source>
</evidence>
<name>A0A4P7PPQ5_9FLAO</name>
<feature type="chain" id="PRO_5020700425" description="Secretion system C-terminal sorting domain-containing protein" evidence="2">
    <location>
        <begin position="20"/>
        <end position="606"/>
    </location>
</feature>
<dbReference type="OrthoDB" id="2582440at2"/>
<dbReference type="KEGG" id="fsn:GS03_00104"/>
<keyword evidence="1 2" id="KW-0732">Signal</keyword>
<feature type="domain" description="Secretion system C-terminal sorting" evidence="3">
    <location>
        <begin position="521"/>
        <end position="603"/>
    </location>
</feature>
<dbReference type="InterPro" id="IPR026444">
    <property type="entry name" value="Secre_tail"/>
</dbReference>
<proteinExistence type="predicted"/>
<evidence type="ECO:0000313" key="5">
    <source>
        <dbReference type="Proteomes" id="UP000296862"/>
    </source>
</evidence>
<dbReference type="Pfam" id="PF18962">
    <property type="entry name" value="Por_Secre_tail"/>
    <property type="match status" value="1"/>
</dbReference>
<gene>
    <name evidence="4" type="ORF">GS03_00104</name>
</gene>
<evidence type="ECO:0000259" key="3">
    <source>
        <dbReference type="Pfam" id="PF18962"/>
    </source>
</evidence>
<keyword evidence="5" id="KW-1185">Reference proteome</keyword>
<dbReference type="RefSeq" id="WP_136150629.1">
    <property type="nucleotide sequence ID" value="NZ_CP038810.1"/>
</dbReference>
<reference evidence="4 5" key="1">
    <citation type="submission" date="2019-04" db="EMBL/GenBank/DDBJ databases">
        <title>Flavobacterium sp. GS03.</title>
        <authorList>
            <person name="Kim H."/>
        </authorList>
    </citation>
    <scope>NUCLEOTIDE SEQUENCE [LARGE SCALE GENOMIC DNA]</scope>
    <source>
        <strain evidence="4 5">GS03</strain>
    </source>
</reference>
<evidence type="ECO:0000256" key="1">
    <source>
        <dbReference type="ARBA" id="ARBA00022729"/>
    </source>
</evidence>
<feature type="signal peptide" evidence="2">
    <location>
        <begin position="1"/>
        <end position="19"/>
    </location>
</feature>